<name>A0AA87ZXH1_FICCA</name>
<reference evidence="4" key="1">
    <citation type="submission" date="2023-07" db="EMBL/GenBank/DDBJ databases">
        <title>draft genome sequence of fig (Ficus carica).</title>
        <authorList>
            <person name="Takahashi T."/>
            <person name="Nishimura K."/>
        </authorList>
    </citation>
    <scope>NUCLEOTIDE SEQUENCE</scope>
</reference>
<evidence type="ECO:0000256" key="2">
    <source>
        <dbReference type="SAM" id="Phobius"/>
    </source>
</evidence>
<dbReference type="EMBL" id="BTGU01000013">
    <property type="protein sequence ID" value="GMN41510.1"/>
    <property type="molecule type" value="Genomic_DNA"/>
</dbReference>
<evidence type="ECO:0000313" key="5">
    <source>
        <dbReference type="Proteomes" id="UP001187192"/>
    </source>
</evidence>
<comment type="caution">
    <text evidence="4">The sequence shown here is derived from an EMBL/GenBank/DDBJ whole genome shotgun (WGS) entry which is preliminary data.</text>
</comment>
<dbReference type="PANTHER" id="PTHR43597:SF5">
    <property type="entry name" value="SUFE-LIKE PROTEIN 2, CHLOROPLASTIC"/>
    <property type="match status" value="1"/>
</dbReference>
<protein>
    <recommendedName>
        <fullName evidence="3">Fe-S metabolism associated domain-containing protein</fullName>
    </recommendedName>
</protein>
<evidence type="ECO:0000259" key="3">
    <source>
        <dbReference type="Pfam" id="PF02657"/>
    </source>
</evidence>
<keyword evidence="2" id="KW-0812">Transmembrane</keyword>
<comment type="similarity">
    <text evidence="1">Belongs to the SufE family.</text>
</comment>
<dbReference type="InterPro" id="IPR003808">
    <property type="entry name" value="Fe-S_metab-assoc_dom"/>
</dbReference>
<gene>
    <name evidence="4" type="ORF">TIFTF001_010719</name>
</gene>
<feature type="domain" description="Fe-S metabolism associated" evidence="3">
    <location>
        <begin position="86"/>
        <end position="211"/>
    </location>
</feature>
<keyword evidence="2" id="KW-0472">Membrane</keyword>
<accession>A0AA87ZXH1</accession>
<proteinExistence type="inferred from homology"/>
<dbReference type="Pfam" id="PF02657">
    <property type="entry name" value="SufE"/>
    <property type="match status" value="1"/>
</dbReference>
<dbReference type="Gene3D" id="3.90.1010.10">
    <property type="match status" value="1"/>
</dbReference>
<sequence length="270" mass="30538">MNSSIIPTTHPPGCTPRPCWRLCTKRFDSSSEFTTLKFKRENDRKSLKCVRSRDSGAKFSPELICRNPSSATSSEAVAERLQRLASEFKSLEEPVERVKRLLDYAARLPPYEESARSAENRVAGCATQVWVEAEMEREEASGRRRMRFRADSDSEISKGFCSCLISVLDGGDAEEVLGLTTEDFEHVNVGLHGKGHSRANTWHNVLLSMQRRTRALVDVEEEEEEKMKLQKNHSLPPGEARVGHSLLSCFPSLLLLLCLCDLSFLYLLFR</sequence>
<feature type="transmembrane region" description="Helical" evidence="2">
    <location>
        <begin position="250"/>
        <end position="269"/>
    </location>
</feature>
<evidence type="ECO:0000256" key="1">
    <source>
        <dbReference type="ARBA" id="ARBA00010282"/>
    </source>
</evidence>
<keyword evidence="2" id="KW-1133">Transmembrane helix</keyword>
<evidence type="ECO:0000313" key="4">
    <source>
        <dbReference type="EMBL" id="GMN41510.1"/>
    </source>
</evidence>
<keyword evidence="5" id="KW-1185">Reference proteome</keyword>
<dbReference type="SUPFAM" id="SSF82649">
    <property type="entry name" value="SufE/NifU"/>
    <property type="match status" value="1"/>
</dbReference>
<dbReference type="PANTHER" id="PTHR43597">
    <property type="entry name" value="SULFUR ACCEPTOR PROTEIN CSDE"/>
    <property type="match status" value="1"/>
</dbReference>
<dbReference type="Proteomes" id="UP001187192">
    <property type="component" value="Unassembled WGS sequence"/>
</dbReference>
<dbReference type="AlphaFoldDB" id="A0AA87ZXH1"/>
<organism evidence="4 5">
    <name type="scientific">Ficus carica</name>
    <name type="common">Common fig</name>
    <dbReference type="NCBI Taxonomy" id="3494"/>
    <lineage>
        <taxon>Eukaryota</taxon>
        <taxon>Viridiplantae</taxon>
        <taxon>Streptophyta</taxon>
        <taxon>Embryophyta</taxon>
        <taxon>Tracheophyta</taxon>
        <taxon>Spermatophyta</taxon>
        <taxon>Magnoliopsida</taxon>
        <taxon>eudicotyledons</taxon>
        <taxon>Gunneridae</taxon>
        <taxon>Pentapetalae</taxon>
        <taxon>rosids</taxon>
        <taxon>fabids</taxon>
        <taxon>Rosales</taxon>
        <taxon>Moraceae</taxon>
        <taxon>Ficeae</taxon>
        <taxon>Ficus</taxon>
    </lineage>
</organism>